<name>A0AAE0SWV0_9BIVA</name>
<accession>A0AAE0SWV0</accession>
<protein>
    <submittedName>
        <fullName evidence="1">Uncharacterized protein</fullName>
    </submittedName>
</protein>
<reference evidence="1" key="3">
    <citation type="submission" date="2023-05" db="EMBL/GenBank/DDBJ databases">
        <authorList>
            <person name="Smith C.H."/>
        </authorList>
    </citation>
    <scope>NUCLEOTIDE SEQUENCE</scope>
    <source>
        <strain evidence="1">CHS0354</strain>
        <tissue evidence="1">Mantle</tissue>
    </source>
</reference>
<dbReference type="Proteomes" id="UP001195483">
    <property type="component" value="Unassembled WGS sequence"/>
</dbReference>
<keyword evidence="2" id="KW-1185">Reference proteome</keyword>
<reference evidence="1" key="2">
    <citation type="journal article" date="2021" name="Genome Biol. Evol.">
        <title>Developing a high-quality reference genome for a parasitic bivalve with doubly uniparental inheritance (Bivalvia: Unionida).</title>
        <authorList>
            <person name="Smith C.H."/>
        </authorList>
    </citation>
    <scope>NUCLEOTIDE SEQUENCE</scope>
    <source>
        <strain evidence="1">CHS0354</strain>
        <tissue evidence="1">Mantle</tissue>
    </source>
</reference>
<evidence type="ECO:0000313" key="1">
    <source>
        <dbReference type="EMBL" id="KAK3599690.1"/>
    </source>
</evidence>
<comment type="caution">
    <text evidence="1">The sequence shown here is derived from an EMBL/GenBank/DDBJ whole genome shotgun (WGS) entry which is preliminary data.</text>
</comment>
<sequence>MQLGVYHQDRHIDEAVSLAGHCGADHITLAERRFGNTTSLHRTEKNKRRRTTGGCHRQFQGCVELLGTVIHRRLGNERASTPSERISNSERSMNTGVAHMNKNMLADKYFEYPHRKSSSSQAFLFPFQGGDIRSHVKGCWVGMWLRKRFGTLSCLYRVVSYDGNNFHSYAYQK</sequence>
<proteinExistence type="predicted"/>
<dbReference type="AlphaFoldDB" id="A0AAE0SWV0"/>
<dbReference type="EMBL" id="JAEAOA010002176">
    <property type="protein sequence ID" value="KAK3599690.1"/>
    <property type="molecule type" value="Genomic_DNA"/>
</dbReference>
<gene>
    <name evidence="1" type="ORF">CHS0354_037161</name>
</gene>
<reference evidence="1" key="1">
    <citation type="journal article" date="2021" name="Genome Biol. Evol.">
        <title>A High-Quality Reference Genome for a Parasitic Bivalve with Doubly Uniparental Inheritance (Bivalvia: Unionida).</title>
        <authorList>
            <person name="Smith C.H."/>
        </authorList>
    </citation>
    <scope>NUCLEOTIDE SEQUENCE</scope>
    <source>
        <strain evidence="1">CHS0354</strain>
    </source>
</reference>
<organism evidence="1 2">
    <name type="scientific">Potamilus streckersoni</name>
    <dbReference type="NCBI Taxonomy" id="2493646"/>
    <lineage>
        <taxon>Eukaryota</taxon>
        <taxon>Metazoa</taxon>
        <taxon>Spiralia</taxon>
        <taxon>Lophotrochozoa</taxon>
        <taxon>Mollusca</taxon>
        <taxon>Bivalvia</taxon>
        <taxon>Autobranchia</taxon>
        <taxon>Heteroconchia</taxon>
        <taxon>Palaeoheterodonta</taxon>
        <taxon>Unionida</taxon>
        <taxon>Unionoidea</taxon>
        <taxon>Unionidae</taxon>
        <taxon>Ambleminae</taxon>
        <taxon>Lampsilini</taxon>
        <taxon>Potamilus</taxon>
    </lineage>
</organism>
<evidence type="ECO:0000313" key="2">
    <source>
        <dbReference type="Proteomes" id="UP001195483"/>
    </source>
</evidence>